<sequence length="156" mass="18847">MNERQVFAQWRMWRGWLLELLRELPEEQWDEIPSHHANNIRWNAGHILVGWDHTVCTHLKQERMLPLRYHLLFPRDSRPEDWKENPPAKQELIMHLEQQPDKLIELSKNMLDSALEEPFLHMRTLGEMFLFHISHESLHLSVISMINKVNKNARHL</sequence>
<dbReference type="Proteomes" id="UP000198584">
    <property type="component" value="Unassembled WGS sequence"/>
</dbReference>
<dbReference type="Gene3D" id="1.20.120.450">
    <property type="entry name" value="dinb family like domain"/>
    <property type="match status" value="1"/>
</dbReference>
<dbReference type="EMBL" id="FNQR01000002">
    <property type="protein sequence ID" value="SEA04715.1"/>
    <property type="molecule type" value="Genomic_DNA"/>
</dbReference>
<organism evidence="2 3">
    <name type="scientific">Thalassobacillus cyri</name>
    <dbReference type="NCBI Taxonomy" id="571932"/>
    <lineage>
        <taxon>Bacteria</taxon>
        <taxon>Bacillati</taxon>
        <taxon>Bacillota</taxon>
        <taxon>Bacilli</taxon>
        <taxon>Bacillales</taxon>
        <taxon>Bacillaceae</taxon>
        <taxon>Thalassobacillus</taxon>
    </lineage>
</organism>
<proteinExistence type="predicted"/>
<dbReference type="OrthoDB" id="4295522at2"/>
<keyword evidence="3" id="KW-1185">Reference proteome</keyword>
<dbReference type="Pfam" id="PF12867">
    <property type="entry name" value="DinB_2"/>
    <property type="match status" value="1"/>
</dbReference>
<dbReference type="SUPFAM" id="SSF109854">
    <property type="entry name" value="DinB/YfiT-like putative metalloenzymes"/>
    <property type="match status" value="1"/>
</dbReference>
<feature type="domain" description="DinB-like" evidence="1">
    <location>
        <begin position="17"/>
        <end position="143"/>
    </location>
</feature>
<evidence type="ECO:0000313" key="3">
    <source>
        <dbReference type="Proteomes" id="UP000198584"/>
    </source>
</evidence>
<evidence type="ECO:0000313" key="2">
    <source>
        <dbReference type="EMBL" id="SEA04715.1"/>
    </source>
</evidence>
<protein>
    <submittedName>
        <fullName evidence="2">DinB superfamily protein</fullName>
    </submittedName>
</protein>
<dbReference type="AlphaFoldDB" id="A0A1H3XZ31"/>
<evidence type="ECO:0000259" key="1">
    <source>
        <dbReference type="Pfam" id="PF12867"/>
    </source>
</evidence>
<name>A0A1H3XZ31_9BACI</name>
<gene>
    <name evidence="2" type="ORF">SAMN05421743_102315</name>
</gene>
<dbReference type="InterPro" id="IPR034660">
    <property type="entry name" value="DinB/YfiT-like"/>
</dbReference>
<accession>A0A1H3XZ31</accession>
<dbReference type="InterPro" id="IPR024775">
    <property type="entry name" value="DinB-like"/>
</dbReference>
<dbReference type="RefSeq" id="WP_093042735.1">
    <property type="nucleotide sequence ID" value="NZ_FNQR01000002.1"/>
</dbReference>
<dbReference type="STRING" id="571932.SAMN05421743_102315"/>
<reference evidence="2 3" key="1">
    <citation type="submission" date="2016-10" db="EMBL/GenBank/DDBJ databases">
        <authorList>
            <person name="de Groot N.N."/>
        </authorList>
    </citation>
    <scope>NUCLEOTIDE SEQUENCE [LARGE SCALE GENOMIC DNA]</scope>
    <source>
        <strain evidence="2 3">CCM7597</strain>
    </source>
</reference>